<keyword evidence="2" id="KW-0238">DNA-binding</keyword>
<comment type="caution">
    <text evidence="6">The sequence shown here is derived from an EMBL/GenBank/DDBJ whole genome shotgun (WGS) entry which is preliminary data.</text>
</comment>
<keyword evidence="7" id="KW-1185">Reference proteome</keyword>
<dbReference type="Proteomes" id="UP001596002">
    <property type="component" value="Unassembled WGS sequence"/>
</dbReference>
<sequence>MEEGVKSVERAFQILERVSLAKNGIGVTELAAELNMYKSTIHRVLTTLVNLGYIEQDPQTERYKLGFKLLEVSSRLLDSLDIRREAMPFLQELADWTNEVVHLVVLSKGQVVYIEKVEGTETIRMHSRVGHRAPVHCTGVGKAILAYLPEAQVREIIRQYGLEAHTRHTLSTLPDLLADLELVRQRGYALDLQENEMGITCVAAPIFDHTGAVVASVSVSAPTIRMQPERLEELAKEVRTIGLKISGRLGYRSQSEI</sequence>
<feature type="domain" description="IclR-ED" evidence="5">
    <location>
        <begin position="68"/>
        <end position="251"/>
    </location>
</feature>
<dbReference type="Gene3D" id="3.30.450.40">
    <property type="match status" value="1"/>
</dbReference>
<dbReference type="Pfam" id="PF09339">
    <property type="entry name" value="HTH_IclR"/>
    <property type="match status" value="1"/>
</dbReference>
<dbReference type="InterPro" id="IPR036390">
    <property type="entry name" value="WH_DNA-bd_sf"/>
</dbReference>
<reference evidence="7" key="1">
    <citation type="journal article" date="2019" name="Int. J. Syst. Evol. Microbiol.">
        <title>The Global Catalogue of Microorganisms (GCM) 10K type strain sequencing project: providing services to taxonomists for standard genome sequencing and annotation.</title>
        <authorList>
            <consortium name="The Broad Institute Genomics Platform"/>
            <consortium name="The Broad Institute Genome Sequencing Center for Infectious Disease"/>
            <person name="Wu L."/>
            <person name="Ma J."/>
        </authorList>
    </citation>
    <scope>NUCLEOTIDE SEQUENCE [LARGE SCALE GENOMIC DNA]</scope>
    <source>
        <strain evidence="7">WYCCWR 12678</strain>
    </source>
</reference>
<organism evidence="6 7">
    <name type="scientific">Effusibacillus consociatus</name>
    <dbReference type="NCBI Taxonomy" id="1117041"/>
    <lineage>
        <taxon>Bacteria</taxon>
        <taxon>Bacillati</taxon>
        <taxon>Bacillota</taxon>
        <taxon>Bacilli</taxon>
        <taxon>Bacillales</taxon>
        <taxon>Alicyclobacillaceae</taxon>
        <taxon>Effusibacillus</taxon>
    </lineage>
</organism>
<evidence type="ECO:0000313" key="7">
    <source>
        <dbReference type="Proteomes" id="UP001596002"/>
    </source>
</evidence>
<keyword evidence="1" id="KW-0805">Transcription regulation</keyword>
<evidence type="ECO:0000259" key="5">
    <source>
        <dbReference type="PROSITE" id="PS51078"/>
    </source>
</evidence>
<protein>
    <submittedName>
        <fullName evidence="6">IclR family transcriptional regulator</fullName>
    </submittedName>
</protein>
<evidence type="ECO:0000256" key="2">
    <source>
        <dbReference type="ARBA" id="ARBA00023125"/>
    </source>
</evidence>
<dbReference type="PANTHER" id="PTHR30136">
    <property type="entry name" value="HELIX-TURN-HELIX TRANSCRIPTIONAL REGULATOR, ICLR FAMILY"/>
    <property type="match status" value="1"/>
</dbReference>
<dbReference type="CDD" id="cd00090">
    <property type="entry name" value="HTH_ARSR"/>
    <property type="match status" value="1"/>
</dbReference>
<feature type="domain" description="HTH iclR-type" evidence="4">
    <location>
        <begin position="5"/>
        <end position="67"/>
    </location>
</feature>
<dbReference type="InterPro" id="IPR050707">
    <property type="entry name" value="HTH_MetabolicPath_Reg"/>
</dbReference>
<dbReference type="PROSITE" id="PS51078">
    <property type="entry name" value="ICLR_ED"/>
    <property type="match status" value="1"/>
</dbReference>
<dbReference type="PROSITE" id="PS51077">
    <property type="entry name" value="HTH_ICLR"/>
    <property type="match status" value="1"/>
</dbReference>
<dbReference type="InterPro" id="IPR014757">
    <property type="entry name" value="Tscrpt_reg_IclR_C"/>
</dbReference>
<dbReference type="InterPro" id="IPR005471">
    <property type="entry name" value="Tscrpt_reg_IclR_N"/>
</dbReference>
<dbReference type="RefSeq" id="WP_380025771.1">
    <property type="nucleotide sequence ID" value="NZ_JBHSHC010000091.1"/>
</dbReference>
<dbReference type="Pfam" id="PF01614">
    <property type="entry name" value="IclR_C"/>
    <property type="match status" value="1"/>
</dbReference>
<evidence type="ECO:0000256" key="3">
    <source>
        <dbReference type="ARBA" id="ARBA00023163"/>
    </source>
</evidence>
<proteinExistence type="predicted"/>
<name>A0ABV9Q1W9_9BACL</name>
<dbReference type="PANTHER" id="PTHR30136:SF35">
    <property type="entry name" value="HTH-TYPE TRANSCRIPTIONAL REGULATOR RV1719"/>
    <property type="match status" value="1"/>
</dbReference>
<dbReference type="EMBL" id="JBHSHC010000091">
    <property type="protein sequence ID" value="MFC4767849.1"/>
    <property type="molecule type" value="Genomic_DNA"/>
</dbReference>
<dbReference type="InterPro" id="IPR036388">
    <property type="entry name" value="WH-like_DNA-bd_sf"/>
</dbReference>
<dbReference type="SMART" id="SM00346">
    <property type="entry name" value="HTH_ICLR"/>
    <property type="match status" value="1"/>
</dbReference>
<dbReference type="InterPro" id="IPR029016">
    <property type="entry name" value="GAF-like_dom_sf"/>
</dbReference>
<dbReference type="SUPFAM" id="SSF55781">
    <property type="entry name" value="GAF domain-like"/>
    <property type="match status" value="1"/>
</dbReference>
<dbReference type="SUPFAM" id="SSF46785">
    <property type="entry name" value="Winged helix' DNA-binding domain"/>
    <property type="match status" value="1"/>
</dbReference>
<gene>
    <name evidence="6" type="ORF">ACFO8Q_10840</name>
</gene>
<evidence type="ECO:0000313" key="6">
    <source>
        <dbReference type="EMBL" id="MFC4767849.1"/>
    </source>
</evidence>
<evidence type="ECO:0000259" key="4">
    <source>
        <dbReference type="PROSITE" id="PS51077"/>
    </source>
</evidence>
<dbReference type="InterPro" id="IPR011991">
    <property type="entry name" value="ArsR-like_HTH"/>
</dbReference>
<accession>A0ABV9Q1W9</accession>
<keyword evidence="3" id="KW-0804">Transcription</keyword>
<evidence type="ECO:0000256" key="1">
    <source>
        <dbReference type="ARBA" id="ARBA00023015"/>
    </source>
</evidence>
<dbReference type="Gene3D" id="1.10.10.10">
    <property type="entry name" value="Winged helix-like DNA-binding domain superfamily/Winged helix DNA-binding domain"/>
    <property type="match status" value="1"/>
</dbReference>